<evidence type="ECO:0000256" key="7">
    <source>
        <dbReference type="ARBA" id="ARBA00022723"/>
    </source>
</evidence>
<evidence type="ECO:0000313" key="17">
    <source>
        <dbReference type="EMBL" id="KAF4613366.1"/>
    </source>
</evidence>
<feature type="region of interest" description="Disordered" evidence="14">
    <location>
        <begin position="119"/>
        <end position="141"/>
    </location>
</feature>
<dbReference type="Proteomes" id="UP000521872">
    <property type="component" value="Unassembled WGS sequence"/>
</dbReference>
<keyword evidence="10" id="KW-0472">Membrane</keyword>
<dbReference type="OrthoDB" id="3065412at2759"/>
<organism evidence="17 18">
    <name type="scientific">Agrocybe pediades</name>
    <dbReference type="NCBI Taxonomy" id="84607"/>
    <lineage>
        <taxon>Eukaryota</taxon>
        <taxon>Fungi</taxon>
        <taxon>Dikarya</taxon>
        <taxon>Basidiomycota</taxon>
        <taxon>Agaricomycotina</taxon>
        <taxon>Agaricomycetes</taxon>
        <taxon>Agaricomycetidae</taxon>
        <taxon>Agaricales</taxon>
        <taxon>Agaricineae</taxon>
        <taxon>Strophariaceae</taxon>
        <taxon>Agrocybe</taxon>
    </lineage>
</organism>
<keyword evidence="5" id="KW-0964">Secreted</keyword>
<proteinExistence type="inferred from homology"/>
<dbReference type="GO" id="GO:0005576">
    <property type="term" value="C:extracellular region"/>
    <property type="evidence" value="ECO:0007669"/>
    <property type="project" value="UniProtKB-SubCell"/>
</dbReference>
<comment type="similarity">
    <text evidence="3">Belongs to the RBT5 family.</text>
</comment>
<comment type="caution">
    <text evidence="17">The sequence shown here is derived from an EMBL/GenBank/DDBJ whole genome shotgun (WGS) entry which is preliminary data.</text>
</comment>
<dbReference type="InterPro" id="IPR008427">
    <property type="entry name" value="Extracellular_membr_CFEM_dom"/>
</dbReference>
<keyword evidence="12" id="KW-0325">Glycoprotein</keyword>
<keyword evidence="7" id="KW-0479">Metal-binding</keyword>
<reference evidence="17 18" key="1">
    <citation type="submission" date="2019-12" db="EMBL/GenBank/DDBJ databases">
        <authorList>
            <person name="Floudas D."/>
            <person name="Bentzer J."/>
            <person name="Ahren D."/>
            <person name="Johansson T."/>
            <person name="Persson P."/>
            <person name="Tunlid A."/>
        </authorList>
    </citation>
    <scope>NUCLEOTIDE SEQUENCE [LARGE SCALE GENOMIC DNA]</scope>
    <source>
        <strain evidence="17 18">CBS 102.39</strain>
    </source>
</reference>
<sequence>MRFSTIAFTLFGAAASASASLVARQANPPNCFVQCVTDLDGCDQADTKCLCTSNKFVTDTTACVIATCKGDDLTNALAFSNNMCLKVGVTLTSTPAALSTLTAQSSAASGSSTVAGNSTATSSGTSASNTASAPPANTSAPSSALTNNANALFGIVAAGLVALAL</sequence>
<dbReference type="PANTHER" id="PTHR37928:SF2">
    <property type="entry name" value="GPI ANCHORED CFEM DOMAIN PROTEIN (AFU_ORTHOLOGUE AFUA_6G10580)"/>
    <property type="match status" value="1"/>
</dbReference>
<dbReference type="PROSITE" id="PS52012">
    <property type="entry name" value="CFEM"/>
    <property type="match status" value="1"/>
</dbReference>
<evidence type="ECO:0000256" key="3">
    <source>
        <dbReference type="ARBA" id="ARBA00010031"/>
    </source>
</evidence>
<dbReference type="Pfam" id="PF05730">
    <property type="entry name" value="CFEM"/>
    <property type="match status" value="1"/>
</dbReference>
<evidence type="ECO:0000256" key="2">
    <source>
        <dbReference type="ARBA" id="ARBA00004613"/>
    </source>
</evidence>
<evidence type="ECO:0000259" key="16">
    <source>
        <dbReference type="PROSITE" id="PS52012"/>
    </source>
</evidence>
<keyword evidence="6" id="KW-0349">Heme</keyword>
<evidence type="ECO:0000256" key="15">
    <source>
        <dbReference type="SAM" id="SignalP"/>
    </source>
</evidence>
<keyword evidence="13" id="KW-0449">Lipoprotein</keyword>
<comment type="subcellular location">
    <subcellularLocation>
        <location evidence="1">Cell membrane</location>
        <topology evidence="1">Lipid-anchor</topology>
        <topology evidence="1">GPI-anchor</topology>
    </subcellularLocation>
    <subcellularLocation>
        <location evidence="2">Secreted</location>
    </subcellularLocation>
</comment>
<dbReference type="GO" id="GO:0005886">
    <property type="term" value="C:plasma membrane"/>
    <property type="evidence" value="ECO:0007669"/>
    <property type="project" value="UniProtKB-SubCell"/>
</dbReference>
<name>A0A8H4QM17_9AGAR</name>
<dbReference type="PANTHER" id="PTHR37928">
    <property type="entry name" value="CFEM DOMAIN PROTEIN (AFU_ORTHOLOGUE AFUA_6G14090)"/>
    <property type="match status" value="1"/>
</dbReference>
<keyword evidence="18" id="KW-1185">Reference proteome</keyword>
<evidence type="ECO:0000256" key="5">
    <source>
        <dbReference type="ARBA" id="ARBA00022525"/>
    </source>
</evidence>
<keyword evidence="4" id="KW-1003">Cell membrane</keyword>
<evidence type="ECO:0000313" key="18">
    <source>
        <dbReference type="Proteomes" id="UP000521872"/>
    </source>
</evidence>
<evidence type="ECO:0000256" key="13">
    <source>
        <dbReference type="ARBA" id="ARBA00023288"/>
    </source>
</evidence>
<dbReference type="AlphaFoldDB" id="A0A8H4QM17"/>
<evidence type="ECO:0000256" key="8">
    <source>
        <dbReference type="ARBA" id="ARBA00022729"/>
    </source>
</evidence>
<evidence type="ECO:0000256" key="4">
    <source>
        <dbReference type="ARBA" id="ARBA00022475"/>
    </source>
</evidence>
<feature type="chain" id="PRO_5034446866" description="CFEM domain-containing protein" evidence="15">
    <location>
        <begin position="20"/>
        <end position="165"/>
    </location>
</feature>
<accession>A0A8H4QM17</accession>
<evidence type="ECO:0000256" key="10">
    <source>
        <dbReference type="ARBA" id="ARBA00023136"/>
    </source>
</evidence>
<evidence type="ECO:0000256" key="12">
    <source>
        <dbReference type="ARBA" id="ARBA00023180"/>
    </source>
</evidence>
<evidence type="ECO:0000256" key="14">
    <source>
        <dbReference type="SAM" id="MobiDB-lite"/>
    </source>
</evidence>
<keyword evidence="11" id="KW-1015">Disulfide bond</keyword>
<feature type="domain" description="CFEM" evidence="16">
    <location>
        <begin position="1"/>
        <end position="111"/>
    </location>
</feature>
<feature type="signal peptide" evidence="15">
    <location>
        <begin position="1"/>
        <end position="19"/>
    </location>
</feature>
<evidence type="ECO:0000256" key="9">
    <source>
        <dbReference type="ARBA" id="ARBA00023004"/>
    </source>
</evidence>
<protein>
    <recommendedName>
        <fullName evidence="16">CFEM domain-containing protein</fullName>
    </recommendedName>
</protein>
<dbReference type="EMBL" id="JAACJL010000046">
    <property type="protein sequence ID" value="KAF4613366.1"/>
    <property type="molecule type" value="Genomic_DNA"/>
</dbReference>
<dbReference type="InterPro" id="IPR051735">
    <property type="entry name" value="CFEM_domain"/>
</dbReference>
<evidence type="ECO:0000256" key="6">
    <source>
        <dbReference type="ARBA" id="ARBA00022617"/>
    </source>
</evidence>
<dbReference type="GO" id="GO:0046872">
    <property type="term" value="F:metal ion binding"/>
    <property type="evidence" value="ECO:0007669"/>
    <property type="project" value="UniProtKB-KW"/>
</dbReference>
<evidence type="ECO:0000256" key="11">
    <source>
        <dbReference type="ARBA" id="ARBA00023157"/>
    </source>
</evidence>
<gene>
    <name evidence="17" type="ORF">D9613_010846</name>
</gene>
<keyword evidence="8 15" id="KW-0732">Signal</keyword>
<keyword evidence="9" id="KW-0408">Iron</keyword>
<evidence type="ECO:0000256" key="1">
    <source>
        <dbReference type="ARBA" id="ARBA00004609"/>
    </source>
</evidence>